<dbReference type="Pfam" id="PF08811">
    <property type="entry name" value="DUF1800"/>
    <property type="match status" value="1"/>
</dbReference>
<dbReference type="OrthoDB" id="9772295at2"/>
<accession>A0A3N0C314</accession>
<dbReference type="InterPro" id="IPR014917">
    <property type="entry name" value="DUF1800"/>
</dbReference>
<evidence type="ECO:0000313" key="2">
    <source>
        <dbReference type="Proteomes" id="UP000274046"/>
    </source>
</evidence>
<proteinExistence type="predicted"/>
<dbReference type="Proteomes" id="UP000274046">
    <property type="component" value="Unassembled WGS sequence"/>
</dbReference>
<keyword evidence="2" id="KW-1185">Reference proteome</keyword>
<evidence type="ECO:0000313" key="1">
    <source>
        <dbReference type="EMBL" id="RNL56946.1"/>
    </source>
</evidence>
<reference evidence="1 2" key="1">
    <citation type="submission" date="2018-10" db="EMBL/GenBank/DDBJ databases">
        <title>Genome sequencing of Pedobacter jejuensis TNB23.</title>
        <authorList>
            <person name="Cho Y.-J."/>
            <person name="Cho A."/>
            <person name="Kim O.-S."/>
        </authorList>
    </citation>
    <scope>NUCLEOTIDE SEQUENCE [LARGE SCALE GENOMIC DNA]</scope>
    <source>
        <strain evidence="1 2">TNB23</strain>
    </source>
</reference>
<comment type="caution">
    <text evidence="1">The sequence shown here is derived from an EMBL/GenBank/DDBJ whole genome shotgun (WGS) entry which is preliminary data.</text>
</comment>
<dbReference type="EMBL" id="RBEE01000001">
    <property type="protein sequence ID" value="RNL56946.1"/>
    <property type="molecule type" value="Genomic_DNA"/>
</dbReference>
<organism evidence="1 2">
    <name type="scientific">Pedobacter jejuensis</name>
    <dbReference type="NCBI Taxonomy" id="1268550"/>
    <lineage>
        <taxon>Bacteria</taxon>
        <taxon>Pseudomonadati</taxon>
        <taxon>Bacteroidota</taxon>
        <taxon>Sphingobacteriia</taxon>
        <taxon>Sphingobacteriales</taxon>
        <taxon>Sphingobacteriaceae</taxon>
        <taxon>Pedobacter</taxon>
    </lineage>
</organism>
<gene>
    <name evidence="1" type="ORF">D7004_00600</name>
</gene>
<protein>
    <submittedName>
        <fullName evidence="1">DUF1800 domain-containing protein</fullName>
    </submittedName>
</protein>
<name>A0A3N0C314_9SPHI</name>
<sequence>MIMSANDNFYKVKHLYNRAGFGISYNDLHKLSRKNLNKVVDGLFKEPKQNDEITLIDSVASKQQLLMQAGLYAKKDLTDEEKKQRQEIVSMQNEKSRDLNIAWVEKMINTEHPLLEKMTLFWHGHFACRSNNPMFAQQLNNIQRNNALGSFKTLLVEVSKSPAMLQYLNNQQNRKGKPNENFARELMELFTLGRGNYSEQDIKESARSFTGWMYDKDGSFIFRPNLHDAGTKTFFGKTGNFDGENIIDIILDKPETAEFISRKVYKFFVNDNPNETHIKELANHFFNSKYNIAELMKKMFTSDWFYSPENIGSKIKSPAEFLVGLSREFYVTYNKPQVLIQLQSSLGQYLFNPPNVAGWPGGQSWIDSSSLMLRMRIPSLVLNDGEIDFSGKADPEDEAVIAQSRIATVNANTKIKPKSYVDAKADWPKFLSTLPKGIKPVELAEFLLQPKLNEKIKGMIGDNKGLKSTSVELTSMPEYQLC</sequence>
<dbReference type="AlphaFoldDB" id="A0A3N0C314"/>